<accession>A0A1G7FPT4</accession>
<dbReference type="AlphaFoldDB" id="A0A1G7FPT4"/>
<dbReference type="Proteomes" id="UP000199203">
    <property type="component" value="Unassembled WGS sequence"/>
</dbReference>
<protein>
    <submittedName>
        <fullName evidence="1">YD repeat-containing protein</fullName>
    </submittedName>
</protein>
<dbReference type="OrthoDB" id="9814627at2"/>
<evidence type="ECO:0000313" key="2">
    <source>
        <dbReference type="Proteomes" id="UP000199203"/>
    </source>
</evidence>
<reference evidence="2" key="1">
    <citation type="submission" date="2016-10" db="EMBL/GenBank/DDBJ databases">
        <authorList>
            <person name="Varghese N."/>
            <person name="Submissions S."/>
        </authorList>
    </citation>
    <scope>NUCLEOTIDE SEQUENCE [LARGE SCALE GENOMIC DNA]</scope>
    <source>
        <strain evidence="2">DSM 19684</strain>
    </source>
</reference>
<dbReference type="STRING" id="454006.SAMN05421825_0177"/>
<gene>
    <name evidence="1" type="ORF">SAMN05421825_0177</name>
</gene>
<organism evidence="1 2">
    <name type="scientific">Epilithonimonas hungarica</name>
    <dbReference type="NCBI Taxonomy" id="454006"/>
    <lineage>
        <taxon>Bacteria</taxon>
        <taxon>Pseudomonadati</taxon>
        <taxon>Bacteroidota</taxon>
        <taxon>Flavobacteriia</taxon>
        <taxon>Flavobacteriales</taxon>
        <taxon>Weeksellaceae</taxon>
        <taxon>Chryseobacterium group</taxon>
        <taxon>Epilithonimonas</taxon>
    </lineage>
</organism>
<name>A0A1G7FPT4_9FLAO</name>
<dbReference type="EMBL" id="FNBH01000001">
    <property type="protein sequence ID" value="SDE77933.1"/>
    <property type="molecule type" value="Genomic_DNA"/>
</dbReference>
<keyword evidence="2" id="KW-1185">Reference proteome</keyword>
<proteinExistence type="predicted"/>
<evidence type="ECO:0000313" key="1">
    <source>
        <dbReference type="EMBL" id="SDE77933.1"/>
    </source>
</evidence>
<sequence>MRKRLQLLFILYTSIIGIRAQDGGSSSNMAKTIDMYPKSPEASALSQFVDIPAGNYTGVADFSIPIYTIELEGQKIPIELRYTTTGIKVDQIATRVGLGWVLDAGPSLSQQVFGNLDVVFPRPQFNPASFVPNYAQNQQDPSYQLALRAAGMISTQYDPEPDVFTYRLLNKSGKYILDRTGTKGISMPYNQTDITASGYRTQMDLVDEEGFKYTFNSFVDYQTKIQNSCTTASEFTYDDPNFKLQQVVSPKNELVKYVYASFIANTKYIPSIQTQVATGYYAGGPLPAYGGPYGPTAKIKCINYAESKEAALSEIQFKGGKVQFTYSNRTSEPRSDMPGDVYLKAITVINDKGQMIKSFTLEYEYFFSSDPLPTTSSPGFMYMGNYIAGMNYRLKLKRVIDNLTNSKYVLDYYESANDGKKLPIRTSNDQDFWGVYNGANNGIKAIASTESAYYNGGTQYLGANKNPNIQYGVLGNLKQITYPTGGYTTIEYEADDFGPSDFFYTNELANTGTIRVRKIESFDNNNGKITREYTYKVPTENHILPYVDSSGMIHGDYYFSSRVVRLSPSPVPGATTSAVESYASNNPGWQTSNVNGKSVAYTYVQEYYKDEKQPVNSYRKEYEFTNINDYDNMYSADNGTSVTWSPGNMENGLLKEEILFNSNGQKVKETYKSYKNDGHFNSKYGNDTYSDFDMGYGLKIYPSAMANGYTSTGGPIIMYRFNYYAYSLRNTWIREDSVRVRDYINGTDYIETLQVNNYSIPAYKHTYPTESISTGSGNTMMTTFRYPQEITAAELGTAQSQSVLNSMLTKNLLSTPLIVKSYKNGVVNSEVRTFQEEYNTNVSGTTMILPKYIYVKKGENAAVEDRKITFDSYDTYGNLTQYTLENGIPVSVIWGYNKTMPIAKVEGALLSTIPSSAIDAIVNASNTDNNPPLANAGQTEQNLVDALDTFRKGLSSYQVTTYSYDPLIGVRSVTPPSGQREYYTYDDAGRLQEVKRMEKDGSGNEVLHVLKKNEYHYKD</sequence>
<dbReference type="RefSeq" id="WP_089870594.1">
    <property type="nucleotide sequence ID" value="NZ_FNBH01000001.1"/>
</dbReference>